<dbReference type="EMBL" id="BAAAZT010000053">
    <property type="protein sequence ID" value="GAA3902771.1"/>
    <property type="molecule type" value="Genomic_DNA"/>
</dbReference>
<comment type="caution">
    <text evidence="2">The sequence shown here is derived from an EMBL/GenBank/DDBJ whole genome shotgun (WGS) entry which is preliminary data.</text>
</comment>
<keyword evidence="1" id="KW-0812">Transmembrane</keyword>
<accession>A0ABP7LK99</accession>
<organism evidence="2 3">
    <name type="scientific">Halomonas cibimaris</name>
    <dbReference type="NCBI Taxonomy" id="657012"/>
    <lineage>
        <taxon>Bacteria</taxon>
        <taxon>Pseudomonadati</taxon>
        <taxon>Pseudomonadota</taxon>
        <taxon>Gammaproteobacteria</taxon>
        <taxon>Oceanospirillales</taxon>
        <taxon>Halomonadaceae</taxon>
        <taxon>Halomonas</taxon>
    </lineage>
</organism>
<keyword evidence="1" id="KW-1133">Transmembrane helix</keyword>
<dbReference type="Proteomes" id="UP001500133">
    <property type="component" value="Unassembled WGS sequence"/>
</dbReference>
<proteinExistence type="predicted"/>
<protein>
    <submittedName>
        <fullName evidence="2">Uncharacterized protein</fullName>
    </submittedName>
</protein>
<evidence type="ECO:0000256" key="1">
    <source>
        <dbReference type="SAM" id="Phobius"/>
    </source>
</evidence>
<evidence type="ECO:0000313" key="3">
    <source>
        <dbReference type="Proteomes" id="UP001500133"/>
    </source>
</evidence>
<feature type="transmembrane region" description="Helical" evidence="1">
    <location>
        <begin position="145"/>
        <end position="172"/>
    </location>
</feature>
<feature type="transmembrane region" description="Helical" evidence="1">
    <location>
        <begin position="65"/>
        <end position="84"/>
    </location>
</feature>
<name>A0ABP7LK99_9GAMM</name>
<gene>
    <name evidence="2" type="ORF">GCM10022228_11400</name>
</gene>
<reference evidence="3" key="1">
    <citation type="journal article" date="2019" name="Int. J. Syst. Evol. Microbiol.">
        <title>The Global Catalogue of Microorganisms (GCM) 10K type strain sequencing project: providing services to taxonomists for standard genome sequencing and annotation.</title>
        <authorList>
            <consortium name="The Broad Institute Genomics Platform"/>
            <consortium name="The Broad Institute Genome Sequencing Center for Infectious Disease"/>
            <person name="Wu L."/>
            <person name="Ma J."/>
        </authorList>
    </citation>
    <scope>NUCLEOTIDE SEQUENCE [LARGE SCALE GENOMIC DNA]</scope>
    <source>
        <strain evidence="3">JCM 16914</strain>
    </source>
</reference>
<keyword evidence="1" id="KW-0472">Membrane</keyword>
<keyword evidence="3" id="KW-1185">Reference proteome</keyword>
<sequence length="186" mass="20788">MAVRAQLASILLALILLVGLRRLDEVDMALLVLVTGLFGVCQRRLNVRFWPHIIETYRPALVRRFSVLCIAAFLSLGFMLSRLWQPQPYLVDIAWQSAVQMHIPAGAGHTLLGSLERLASAFELTGFWLMQNALARLELDHGVAVLAWAILLLMQATLAWSYARLLAGIAALRHHFSGRGKHDISR</sequence>
<evidence type="ECO:0000313" key="2">
    <source>
        <dbReference type="EMBL" id="GAA3902771.1"/>
    </source>
</evidence>
<feature type="transmembrane region" description="Helical" evidence="1">
    <location>
        <begin position="29"/>
        <end position="45"/>
    </location>
</feature>